<dbReference type="Proteomes" id="UP001596528">
    <property type="component" value="Unassembled WGS sequence"/>
</dbReference>
<feature type="domain" description="Glucosamine/galactosamine-6-phosphate isomerase" evidence="2">
    <location>
        <begin position="16"/>
        <end position="236"/>
    </location>
</feature>
<dbReference type="CDD" id="cd01399">
    <property type="entry name" value="GlcN6P_deaminase"/>
    <property type="match status" value="1"/>
</dbReference>
<evidence type="ECO:0000259" key="2">
    <source>
        <dbReference type="Pfam" id="PF01182"/>
    </source>
</evidence>
<dbReference type="SUPFAM" id="SSF100950">
    <property type="entry name" value="NagB/RpiA/CoA transferase-like"/>
    <property type="match status" value="1"/>
</dbReference>
<keyword evidence="4" id="KW-1185">Reference proteome</keyword>
<dbReference type="EMBL" id="JBHTGQ010000022">
    <property type="protein sequence ID" value="MFC7750267.1"/>
    <property type="molecule type" value="Genomic_DNA"/>
</dbReference>
<evidence type="ECO:0000256" key="1">
    <source>
        <dbReference type="ARBA" id="ARBA00023277"/>
    </source>
</evidence>
<dbReference type="RefSeq" id="WP_138790655.1">
    <property type="nucleotide sequence ID" value="NZ_JBHTGQ010000022.1"/>
</dbReference>
<dbReference type="PANTHER" id="PTHR11280:SF6">
    <property type="entry name" value="GLUCOSAMINE-6-PHOSPHATE ISOMERASE NAGB"/>
    <property type="match status" value="1"/>
</dbReference>
<reference evidence="4" key="1">
    <citation type="journal article" date="2019" name="Int. J. Syst. Evol. Microbiol.">
        <title>The Global Catalogue of Microorganisms (GCM) 10K type strain sequencing project: providing services to taxonomists for standard genome sequencing and annotation.</title>
        <authorList>
            <consortium name="The Broad Institute Genomics Platform"/>
            <consortium name="The Broad Institute Genome Sequencing Center for Infectious Disease"/>
            <person name="Wu L."/>
            <person name="Ma J."/>
        </authorList>
    </citation>
    <scope>NUCLEOTIDE SEQUENCE [LARGE SCALE GENOMIC DNA]</scope>
    <source>
        <strain evidence="4">JCM 18657</strain>
    </source>
</reference>
<gene>
    <name evidence="3" type="ORF">ACFQWB_10040</name>
</gene>
<name>A0ABW2V2A1_9BACL</name>
<comment type="caution">
    <text evidence="3">The sequence shown here is derived from an EMBL/GenBank/DDBJ whole genome shotgun (WGS) entry which is preliminary data.</text>
</comment>
<dbReference type="InterPro" id="IPR006148">
    <property type="entry name" value="Glc/Gal-6P_isomerase"/>
</dbReference>
<dbReference type="Gene3D" id="3.40.50.1360">
    <property type="match status" value="1"/>
</dbReference>
<dbReference type="InterPro" id="IPR004547">
    <property type="entry name" value="Glucosamine6P_isomerase"/>
</dbReference>
<keyword evidence="1" id="KW-0119">Carbohydrate metabolism</keyword>
<proteinExistence type="predicted"/>
<dbReference type="PANTHER" id="PTHR11280">
    <property type="entry name" value="GLUCOSAMINE-6-PHOSPHATE ISOMERASE"/>
    <property type="match status" value="1"/>
</dbReference>
<evidence type="ECO:0000313" key="4">
    <source>
        <dbReference type="Proteomes" id="UP001596528"/>
    </source>
</evidence>
<accession>A0ABW2V2A1</accession>
<organism evidence="3 4">
    <name type="scientific">Paenibacillus thermoaerophilus</name>
    <dbReference type="NCBI Taxonomy" id="1215385"/>
    <lineage>
        <taxon>Bacteria</taxon>
        <taxon>Bacillati</taxon>
        <taxon>Bacillota</taxon>
        <taxon>Bacilli</taxon>
        <taxon>Bacillales</taxon>
        <taxon>Paenibacillaceae</taxon>
        <taxon>Paenibacillus</taxon>
    </lineage>
</organism>
<dbReference type="Pfam" id="PF01182">
    <property type="entry name" value="Glucosamine_iso"/>
    <property type="match status" value="1"/>
</dbReference>
<dbReference type="InterPro" id="IPR037171">
    <property type="entry name" value="NagB/RpiA_transferase-like"/>
</dbReference>
<protein>
    <submittedName>
        <fullName evidence="3">6-phosphogluconolactonase</fullName>
    </submittedName>
</protein>
<sequence>MDNLNVGNLEIRRYESRTQMGEAVAHDLAAHIRQVLKSKDFVSIVFASAPSQLDFLESLRRMEDVPWDRIHGFHLDEYIGLSQEAPQSFSRFLRDQLFNYRTPHVFHALDGLNDPQQECKRYAELLKQTPLDIACIGIGENGHIAFNDPHVADFEDPQAVKVVALDETSRQQQVNDGCFAALEEVPTEALTLTIPSIMAAPAIFCTVPGSRKSRAVRETVYGPIDVSCPASILRKANRCYLYLDRESALYL</sequence>
<evidence type="ECO:0000313" key="3">
    <source>
        <dbReference type="EMBL" id="MFC7750267.1"/>
    </source>
</evidence>